<feature type="transmembrane region" description="Helical" evidence="1">
    <location>
        <begin position="71"/>
        <end position="90"/>
    </location>
</feature>
<proteinExistence type="predicted"/>
<comment type="caution">
    <text evidence="2">The sequence shown here is derived from an EMBL/GenBank/DDBJ whole genome shotgun (WGS) entry which is preliminary data.</text>
</comment>
<dbReference type="RefSeq" id="WP_146312067.1">
    <property type="nucleotide sequence ID" value="NZ_VOHE01000003.1"/>
</dbReference>
<feature type="transmembrane region" description="Helical" evidence="1">
    <location>
        <begin position="102"/>
        <end position="130"/>
    </location>
</feature>
<dbReference type="OrthoDB" id="6028287at2"/>
<evidence type="ECO:0000313" key="2">
    <source>
        <dbReference type="EMBL" id="TWT19554.1"/>
    </source>
</evidence>
<name>A0A5C5U0X1_9GAMM</name>
<keyword evidence="1" id="KW-0472">Membrane</keyword>
<reference evidence="2 3" key="1">
    <citation type="submission" date="2019-07" db="EMBL/GenBank/DDBJ databases">
        <title>Luteimonas sp. YD-1 nov., isolated from acidic soil.</title>
        <authorList>
            <person name="Zhou J."/>
        </authorList>
    </citation>
    <scope>NUCLEOTIDE SEQUENCE [LARGE SCALE GENOMIC DNA]</scope>
    <source>
        <strain evidence="2 3">YD-1</strain>
    </source>
</reference>
<dbReference type="InterPro" id="IPR058247">
    <property type="entry name" value="DUF1453"/>
</dbReference>
<dbReference type="Pfam" id="PF07301">
    <property type="entry name" value="DUF1453"/>
    <property type="match status" value="1"/>
</dbReference>
<dbReference type="Proteomes" id="UP000315949">
    <property type="component" value="Unassembled WGS sequence"/>
</dbReference>
<feature type="transmembrane region" description="Helical" evidence="1">
    <location>
        <begin position="150"/>
        <end position="170"/>
    </location>
</feature>
<keyword evidence="1" id="KW-0812">Transmembrane</keyword>
<evidence type="ECO:0000313" key="3">
    <source>
        <dbReference type="Proteomes" id="UP000315949"/>
    </source>
</evidence>
<keyword evidence="1" id="KW-1133">Transmembrane helix</keyword>
<sequence length="190" mass="20212">MPLLLAPFVLLLLLALLLLAWPLGLWLRLRNGRARRRAHPLAVTLNAVALAASALLFVAGALVAGLWIDHAAWNAAAGLLAGLALGVAGLRLARFEAGAGALYYTGNAWLASVLVLLVAARVALAAWQAWHRAAEGGPAAVPWPWLATPASLWGFGGLLLGYPLAFVLGVRRRLRKLGMLRTRAFGTRWP</sequence>
<evidence type="ECO:0000256" key="1">
    <source>
        <dbReference type="SAM" id="Phobius"/>
    </source>
</evidence>
<feature type="transmembrane region" description="Helical" evidence="1">
    <location>
        <begin position="41"/>
        <end position="65"/>
    </location>
</feature>
<keyword evidence="3" id="KW-1185">Reference proteome</keyword>
<gene>
    <name evidence="2" type="ORF">FQY79_06810</name>
</gene>
<dbReference type="EMBL" id="VOHE01000003">
    <property type="protein sequence ID" value="TWT19554.1"/>
    <property type="molecule type" value="Genomic_DNA"/>
</dbReference>
<accession>A0A5C5U0X1</accession>
<protein>
    <submittedName>
        <fullName evidence="2">DUF1453 family protein</fullName>
    </submittedName>
</protein>
<dbReference type="AlphaFoldDB" id="A0A5C5U0X1"/>
<organism evidence="2 3">
    <name type="scientific">Luteimonas wenzhouensis</name>
    <dbReference type="NCBI Taxonomy" id="2599615"/>
    <lineage>
        <taxon>Bacteria</taxon>
        <taxon>Pseudomonadati</taxon>
        <taxon>Pseudomonadota</taxon>
        <taxon>Gammaproteobacteria</taxon>
        <taxon>Lysobacterales</taxon>
        <taxon>Lysobacteraceae</taxon>
        <taxon>Luteimonas</taxon>
    </lineage>
</organism>
<feature type="transmembrane region" description="Helical" evidence="1">
    <location>
        <begin position="6"/>
        <end position="29"/>
    </location>
</feature>